<dbReference type="Pfam" id="PF09948">
    <property type="entry name" value="PpoB2"/>
    <property type="match status" value="1"/>
</dbReference>
<evidence type="ECO:0000313" key="3">
    <source>
        <dbReference type="Proteomes" id="UP000557193"/>
    </source>
</evidence>
<name>A0A7X0BRN9_9PSED</name>
<dbReference type="InterPro" id="IPR018688">
    <property type="entry name" value="PpoB2-like"/>
</dbReference>
<dbReference type="AlphaFoldDB" id="A0A7X0BRN9"/>
<dbReference type="Proteomes" id="UP000557193">
    <property type="component" value="Unassembled WGS sequence"/>
</dbReference>
<sequence length="250" mass="27036">MASSAPSRFDWGALAAAACVLLLSTLAWLWSAHEAAQMAAMGDMWMPPTNWLSIQGLFAFGMWLAMMQAMMLPTALPVMLLYRRCLHSDRQRRAKLVLFGAAYALMWVAFAALLTGLQALGELLRVLEPMSLRLPPKLGAAALLLSGLYQLSPAKASCLAHCQSPLGFLQRHGRPGLAGAWWTGLHHGLYCLGCCWALMLVLLVVGAMNLWGMAMLSLLVLAEKVLPLGIGWRRGSAGLLIAAGLALLIW</sequence>
<protein>
    <submittedName>
        <fullName evidence="2">Putative metal-binding membrane protein</fullName>
    </submittedName>
</protein>
<evidence type="ECO:0000256" key="1">
    <source>
        <dbReference type="SAM" id="Phobius"/>
    </source>
</evidence>
<dbReference type="RefSeq" id="WP_184682322.1">
    <property type="nucleotide sequence ID" value="NZ_JACHLL010000002.1"/>
</dbReference>
<keyword evidence="3" id="KW-1185">Reference proteome</keyword>
<accession>A0A7X0BRN9</accession>
<organism evidence="2 3">
    <name type="scientific">Pseudomonas fluvialis</name>
    <dbReference type="NCBI Taxonomy" id="1793966"/>
    <lineage>
        <taxon>Bacteria</taxon>
        <taxon>Pseudomonadati</taxon>
        <taxon>Pseudomonadota</taxon>
        <taxon>Gammaproteobacteria</taxon>
        <taxon>Pseudomonadales</taxon>
        <taxon>Pseudomonadaceae</taxon>
        <taxon>Pseudomonas</taxon>
    </lineage>
</organism>
<proteinExistence type="predicted"/>
<keyword evidence="1" id="KW-0812">Transmembrane</keyword>
<dbReference type="EMBL" id="JACHLL010000002">
    <property type="protein sequence ID" value="MBB6341530.1"/>
    <property type="molecule type" value="Genomic_DNA"/>
</dbReference>
<feature type="transmembrane region" description="Helical" evidence="1">
    <location>
        <begin position="189"/>
        <end position="211"/>
    </location>
</feature>
<evidence type="ECO:0000313" key="2">
    <source>
        <dbReference type="EMBL" id="MBB6341530.1"/>
    </source>
</evidence>
<keyword evidence="1" id="KW-0472">Membrane</keyword>
<keyword evidence="1" id="KW-1133">Transmembrane helix</keyword>
<reference evidence="2 3" key="1">
    <citation type="submission" date="2020-08" db="EMBL/GenBank/DDBJ databases">
        <title>Functional genomics of gut bacteria from endangered species of beetles.</title>
        <authorList>
            <person name="Carlos-Shanley C."/>
        </authorList>
    </citation>
    <scope>NUCLEOTIDE SEQUENCE [LARGE SCALE GENOMIC DNA]</scope>
    <source>
        <strain evidence="2 3">S00202</strain>
    </source>
</reference>
<feature type="transmembrane region" description="Helical" evidence="1">
    <location>
        <begin position="59"/>
        <end position="82"/>
    </location>
</feature>
<feature type="transmembrane region" description="Helical" evidence="1">
    <location>
        <begin position="94"/>
        <end position="114"/>
    </location>
</feature>
<comment type="caution">
    <text evidence="2">The sequence shown here is derived from an EMBL/GenBank/DDBJ whole genome shotgun (WGS) entry which is preliminary data.</text>
</comment>
<feature type="transmembrane region" description="Helical" evidence="1">
    <location>
        <begin position="231"/>
        <end position="249"/>
    </location>
</feature>
<gene>
    <name evidence="2" type="ORF">HNP49_001687</name>
</gene>